<dbReference type="EMBL" id="LXNG01000034">
    <property type="protein sequence ID" value="OAG66320.1"/>
    <property type="molecule type" value="Genomic_DNA"/>
</dbReference>
<reference evidence="1 2" key="1">
    <citation type="submission" date="2016-05" db="EMBL/GenBank/DDBJ databases">
        <title>Pathogenic, phenotypic and molecular characterisation of Xanthomonas nasturtii sp. nov. and Xanthomonas floridensis sp. nov., new species of Xanthomonas associated with watercress production in Florida.</title>
        <authorList>
            <person name="Vicente J.G."/>
            <person name="Rothwell S."/>
            <person name="Holub E.B."/>
            <person name="Studholme D.J."/>
        </authorList>
    </citation>
    <scope>NUCLEOTIDE SEQUENCE [LARGE SCALE GENOMIC DNA]</scope>
    <source>
        <strain evidence="1 2">WHRI 8848</strain>
    </source>
</reference>
<protein>
    <submittedName>
        <fullName evidence="1">Uncharacterized protein</fullName>
    </submittedName>
</protein>
<organism evidence="1 2">
    <name type="scientific">Xanthomonas floridensis</name>
    <dbReference type="NCBI Taxonomy" id="1843580"/>
    <lineage>
        <taxon>Bacteria</taxon>
        <taxon>Pseudomonadati</taxon>
        <taxon>Pseudomonadota</taxon>
        <taxon>Gammaproteobacteria</taxon>
        <taxon>Lysobacterales</taxon>
        <taxon>Lysobacteraceae</taxon>
        <taxon>Xanthomonas</taxon>
    </lineage>
</organism>
<sequence length="142" mass="15903">MARTNNILLQLRTESRCCGTGQAETVEYVGTNTERALNLGMRIIDIEAVQSIEVNEAVSLTSDQGFPFVMALLLTHRLGTFDYKYPWTAISKPALKYLPFGSLDIYFQPMDFAIDDLKNFIESHNGNNLSPDFMAVTLIVFG</sequence>
<name>A0A1A9M9R7_9XANT</name>
<comment type="caution">
    <text evidence="1">The sequence shown here is derived from an EMBL/GenBank/DDBJ whole genome shotgun (WGS) entry which is preliminary data.</text>
</comment>
<gene>
    <name evidence="1" type="ORF">A7D17_05195</name>
</gene>
<accession>A0A1A9M9R7</accession>
<evidence type="ECO:0000313" key="1">
    <source>
        <dbReference type="EMBL" id="OAG66320.1"/>
    </source>
</evidence>
<evidence type="ECO:0000313" key="2">
    <source>
        <dbReference type="Proteomes" id="UP000077659"/>
    </source>
</evidence>
<dbReference type="AlphaFoldDB" id="A0A1A9M9R7"/>
<dbReference type="Proteomes" id="UP000077659">
    <property type="component" value="Unassembled WGS sequence"/>
</dbReference>
<proteinExistence type="predicted"/>